<evidence type="ECO:0000256" key="1">
    <source>
        <dbReference type="SAM" id="Phobius"/>
    </source>
</evidence>
<feature type="transmembrane region" description="Helical" evidence="1">
    <location>
        <begin position="308"/>
        <end position="329"/>
    </location>
</feature>
<dbReference type="InterPro" id="IPR050879">
    <property type="entry name" value="Acyltransferase_3"/>
</dbReference>
<dbReference type="Proteomes" id="UP000249229">
    <property type="component" value="Unassembled WGS sequence"/>
</dbReference>
<evidence type="ECO:0000313" key="4">
    <source>
        <dbReference type="Proteomes" id="UP000249229"/>
    </source>
</evidence>
<evidence type="ECO:0000259" key="2">
    <source>
        <dbReference type="Pfam" id="PF01757"/>
    </source>
</evidence>
<dbReference type="GO" id="GO:0016020">
    <property type="term" value="C:membrane"/>
    <property type="evidence" value="ECO:0007669"/>
    <property type="project" value="TreeGrafter"/>
</dbReference>
<dbReference type="PANTHER" id="PTHR23028:SF131">
    <property type="entry name" value="BLR2367 PROTEIN"/>
    <property type="match status" value="1"/>
</dbReference>
<gene>
    <name evidence="3" type="ORF">DI544_03690</name>
</gene>
<sequence>MIACTAPFVQPDHRTYAHAAATDGAIRTATGAAMNDHTASSAATGLAGERAPTAAVATAARTFEGVQILRGVAAALVVFHHMCWVITSYHPGHSAVATWHRLAEVGAGGVDIFFCISGLVIAHAARALPAGAARARTFAWRRLLRVLPPYWVFTALLLLLWVAGIGLRGLNVTPGLVIASLLLVPWPKTTDTGALSYHPILDVGWTLTFEMYFYAVCTLVIALAGGRRIWPAALAVLAMVAVGCVAAGGTQSVAASVLASPLLLEFMVGVAIARFVAGRVSRPLGAALIALGAAGFAASVLLPDPMTWRVLCWGVPGALLVTGAVLLPVELNTPRLRFLGFLGTASYTIYLVHPFFTLVSGTLLKRGIMAQVPPDLLLAVLTAAAIMGSAATYFVVEGPLVQLLKPRSRTAALARETGAA</sequence>
<dbReference type="InterPro" id="IPR002656">
    <property type="entry name" value="Acyl_transf_3_dom"/>
</dbReference>
<dbReference type="GO" id="GO:0000271">
    <property type="term" value="P:polysaccharide biosynthetic process"/>
    <property type="evidence" value="ECO:0007669"/>
    <property type="project" value="TreeGrafter"/>
</dbReference>
<feature type="transmembrane region" description="Helical" evidence="1">
    <location>
        <begin position="150"/>
        <end position="183"/>
    </location>
</feature>
<name>A0A2W5P7J4_9SPHN</name>
<dbReference type="AlphaFoldDB" id="A0A2W5P7J4"/>
<dbReference type="EMBL" id="QFQI01000002">
    <property type="protein sequence ID" value="PZQ61741.1"/>
    <property type="molecule type" value="Genomic_DNA"/>
</dbReference>
<feature type="transmembrane region" description="Helical" evidence="1">
    <location>
        <begin position="336"/>
        <end position="356"/>
    </location>
</feature>
<feature type="transmembrane region" description="Helical" evidence="1">
    <location>
        <begin position="107"/>
        <end position="129"/>
    </location>
</feature>
<feature type="transmembrane region" description="Helical" evidence="1">
    <location>
        <begin position="68"/>
        <end position="87"/>
    </location>
</feature>
<feature type="transmembrane region" description="Helical" evidence="1">
    <location>
        <begin position="203"/>
        <end position="222"/>
    </location>
</feature>
<keyword evidence="1" id="KW-1133">Transmembrane helix</keyword>
<dbReference type="PANTHER" id="PTHR23028">
    <property type="entry name" value="ACETYLTRANSFERASE"/>
    <property type="match status" value="1"/>
</dbReference>
<protein>
    <recommendedName>
        <fullName evidence="2">Acyltransferase 3 domain-containing protein</fullName>
    </recommendedName>
</protein>
<proteinExistence type="predicted"/>
<keyword evidence="1" id="KW-0812">Transmembrane</keyword>
<feature type="transmembrane region" description="Helical" evidence="1">
    <location>
        <begin position="254"/>
        <end position="277"/>
    </location>
</feature>
<comment type="caution">
    <text evidence="3">The sequence shown here is derived from an EMBL/GenBank/DDBJ whole genome shotgun (WGS) entry which is preliminary data.</text>
</comment>
<feature type="domain" description="Acyltransferase 3" evidence="2">
    <location>
        <begin position="65"/>
        <end position="390"/>
    </location>
</feature>
<reference evidence="3 4" key="1">
    <citation type="submission" date="2017-08" db="EMBL/GenBank/DDBJ databases">
        <title>Infants hospitalized years apart are colonized by the same room-sourced microbial strains.</title>
        <authorList>
            <person name="Brooks B."/>
            <person name="Olm M.R."/>
            <person name="Firek B.A."/>
            <person name="Baker R."/>
            <person name="Thomas B.C."/>
            <person name="Morowitz M.J."/>
            <person name="Banfield J.F."/>
        </authorList>
    </citation>
    <scope>NUCLEOTIDE SEQUENCE [LARGE SCALE GENOMIC DNA]</scope>
    <source>
        <strain evidence="3">S2_005_001_R1_22</strain>
    </source>
</reference>
<organism evidence="3 4">
    <name type="scientific">Sphingomonas taxi</name>
    <dbReference type="NCBI Taxonomy" id="1549858"/>
    <lineage>
        <taxon>Bacteria</taxon>
        <taxon>Pseudomonadati</taxon>
        <taxon>Pseudomonadota</taxon>
        <taxon>Alphaproteobacteria</taxon>
        <taxon>Sphingomonadales</taxon>
        <taxon>Sphingomonadaceae</taxon>
        <taxon>Sphingomonas</taxon>
    </lineage>
</organism>
<feature type="transmembrane region" description="Helical" evidence="1">
    <location>
        <begin position="229"/>
        <end position="248"/>
    </location>
</feature>
<evidence type="ECO:0000313" key="3">
    <source>
        <dbReference type="EMBL" id="PZQ61741.1"/>
    </source>
</evidence>
<dbReference type="Pfam" id="PF01757">
    <property type="entry name" value="Acyl_transf_3"/>
    <property type="match status" value="1"/>
</dbReference>
<feature type="transmembrane region" description="Helical" evidence="1">
    <location>
        <begin position="376"/>
        <end position="396"/>
    </location>
</feature>
<feature type="transmembrane region" description="Helical" evidence="1">
    <location>
        <begin position="284"/>
        <end position="302"/>
    </location>
</feature>
<accession>A0A2W5P7J4</accession>
<dbReference type="GO" id="GO:0016747">
    <property type="term" value="F:acyltransferase activity, transferring groups other than amino-acyl groups"/>
    <property type="evidence" value="ECO:0007669"/>
    <property type="project" value="InterPro"/>
</dbReference>
<keyword evidence="1" id="KW-0472">Membrane</keyword>